<sequence length="229" mass="26638">MLRYNYIILIAIALLAHPLTSYGQTEEEAMPEKVNKLALGLSLDYLKLHTLLLDESEKWEAAVNFKFYERVSLVGEYGLATLTPDDAYKNADYSSKGDYFRIGTDYHLTVTPGNYLLLGIRYSQAQFDESIHFSIENPIFPNENDEVDRTNLSAQWFEFVINSEKEVKRVFGKDIKDFMSIGFRLRLKSFLEYEDFEKIDTKRIPGYGMTNTSLNPEINLYLKFRLNIF</sequence>
<dbReference type="EMBL" id="JAEQBW010000001">
    <property type="protein sequence ID" value="MBK6263561.1"/>
    <property type="molecule type" value="Genomic_DNA"/>
</dbReference>
<proteinExistence type="predicted"/>
<evidence type="ECO:0000313" key="2">
    <source>
        <dbReference type="Proteomes" id="UP000611723"/>
    </source>
</evidence>
<accession>A0A935C4Y9</accession>
<dbReference type="RefSeq" id="WP_201429253.1">
    <property type="nucleotide sequence ID" value="NZ_JAEQBW010000001.1"/>
</dbReference>
<dbReference type="Proteomes" id="UP000611723">
    <property type="component" value="Unassembled WGS sequence"/>
</dbReference>
<evidence type="ECO:0000313" key="1">
    <source>
        <dbReference type="EMBL" id="MBK6263561.1"/>
    </source>
</evidence>
<name>A0A935C4Y9_9BACT</name>
<reference evidence="1" key="1">
    <citation type="submission" date="2021-01" db="EMBL/GenBank/DDBJ databases">
        <title>Marivirga aurantiaca sp. nov., isolated from intertidal surface sediments.</title>
        <authorList>
            <person name="Zhang M."/>
        </authorList>
    </citation>
    <scope>NUCLEOTIDE SEQUENCE</scope>
    <source>
        <strain evidence="1">S37H4</strain>
    </source>
</reference>
<protein>
    <submittedName>
        <fullName evidence="1">Uncharacterized protein</fullName>
    </submittedName>
</protein>
<organism evidence="1 2">
    <name type="scientific">Marivirga aurantiaca</name>
    <dbReference type="NCBI Taxonomy" id="2802615"/>
    <lineage>
        <taxon>Bacteria</taxon>
        <taxon>Pseudomonadati</taxon>
        <taxon>Bacteroidota</taxon>
        <taxon>Cytophagia</taxon>
        <taxon>Cytophagales</taxon>
        <taxon>Marivirgaceae</taxon>
        <taxon>Marivirga</taxon>
    </lineage>
</organism>
<dbReference type="AlphaFoldDB" id="A0A935C4Y9"/>
<gene>
    <name evidence="1" type="ORF">JKA74_00825</name>
</gene>
<dbReference type="InterPro" id="IPR046111">
    <property type="entry name" value="DUF6048"/>
</dbReference>
<keyword evidence="2" id="KW-1185">Reference proteome</keyword>
<dbReference type="Pfam" id="PF19515">
    <property type="entry name" value="DUF6048"/>
    <property type="match status" value="1"/>
</dbReference>
<comment type="caution">
    <text evidence="1">The sequence shown here is derived from an EMBL/GenBank/DDBJ whole genome shotgun (WGS) entry which is preliminary data.</text>
</comment>